<dbReference type="CDD" id="cd02980">
    <property type="entry name" value="TRX_Fd_family"/>
    <property type="match status" value="1"/>
</dbReference>
<evidence type="ECO:0000313" key="1">
    <source>
        <dbReference type="EMBL" id="EES51574.1"/>
    </source>
</evidence>
<keyword evidence="2" id="KW-1185">Reference proteome</keyword>
<dbReference type="EMBL" id="GG693887">
    <property type="protein sequence ID" value="EES51574.1"/>
    <property type="molecule type" value="Genomic_DNA"/>
</dbReference>
<gene>
    <name evidence="1" type="ORF">UBAL3_95680011</name>
</gene>
<protein>
    <submittedName>
        <fullName evidence="1">Probable ferredoxin</fullName>
    </submittedName>
</protein>
<dbReference type="SUPFAM" id="SSF52833">
    <property type="entry name" value="Thioredoxin-like"/>
    <property type="match status" value="1"/>
</dbReference>
<proteinExistence type="predicted"/>
<dbReference type="Gene3D" id="3.40.30.10">
    <property type="entry name" value="Glutaredoxin"/>
    <property type="match status" value="1"/>
</dbReference>
<dbReference type="Proteomes" id="UP000009374">
    <property type="component" value="Unassembled WGS sequence"/>
</dbReference>
<evidence type="ECO:0000313" key="2">
    <source>
        <dbReference type="Proteomes" id="UP000009374"/>
    </source>
</evidence>
<dbReference type="AlphaFoldDB" id="C6I0B9"/>
<organism evidence="1 2">
    <name type="scientific">Leptospirillum ferrodiazotrophum</name>
    <dbReference type="NCBI Taxonomy" id="412449"/>
    <lineage>
        <taxon>Bacteria</taxon>
        <taxon>Pseudomonadati</taxon>
        <taxon>Nitrospirota</taxon>
        <taxon>Nitrospiria</taxon>
        <taxon>Nitrospirales</taxon>
        <taxon>Nitrospiraceae</taxon>
        <taxon>Leptospirillum</taxon>
    </lineage>
</organism>
<name>C6I0B9_9BACT</name>
<sequence>MLTKAKIRHHILFCTGNKCLGKGGEEMKILAQNIVDATPELSSLLVSKTGCVNMCESGPMVLLYPEGYWFSDMTEGRTKLLLESIRENREAPLPGNVAFVLTPHER</sequence>
<reference evidence="1 2" key="1">
    <citation type="journal article" date="2009" name="Appl. Environ. Microbiol.">
        <title>Community genomic and proteomic analyses of chemoautotrophic iron-oxidizing "Leptospirillum rubarum" (Group II) and "Leptospirillum ferrodiazotrophum" (Group III) bacteria in acid mine drainage biofilms.</title>
        <authorList>
            <person name="Goltsman D.S."/>
            <person name="Denef V.J."/>
            <person name="Singer S.W."/>
            <person name="VerBerkmoes N.C."/>
            <person name="Lefsrud M."/>
            <person name="Mueller R.S."/>
            <person name="Dick G.J."/>
            <person name="Sun C.L."/>
            <person name="Wheeler K.E."/>
            <person name="Zemla A."/>
            <person name="Baker B.J."/>
            <person name="Hauser L."/>
            <person name="Land M."/>
            <person name="Shah M.B."/>
            <person name="Thelen M.P."/>
            <person name="Hettich R.L."/>
            <person name="Banfield J.F."/>
        </authorList>
    </citation>
    <scope>NUCLEOTIDE SEQUENCE [LARGE SCALE GENOMIC DNA]</scope>
</reference>
<accession>C6I0B9</accession>
<dbReference type="InterPro" id="IPR036249">
    <property type="entry name" value="Thioredoxin-like_sf"/>
</dbReference>